<name>A0A9Q1BIV5_HOLLE</name>
<evidence type="ECO:0000313" key="2">
    <source>
        <dbReference type="EMBL" id="KAJ8027380.1"/>
    </source>
</evidence>
<dbReference type="Proteomes" id="UP001152320">
    <property type="component" value="Chromosome 16"/>
</dbReference>
<comment type="caution">
    <text evidence="2">The sequence shown here is derived from an EMBL/GenBank/DDBJ whole genome shotgun (WGS) entry which is preliminary data.</text>
</comment>
<reference evidence="2" key="1">
    <citation type="submission" date="2021-10" db="EMBL/GenBank/DDBJ databases">
        <title>Tropical sea cucumber genome reveals ecological adaptation and Cuvierian tubules defense mechanism.</title>
        <authorList>
            <person name="Chen T."/>
        </authorList>
    </citation>
    <scope>NUCLEOTIDE SEQUENCE</scope>
    <source>
        <strain evidence="2">Nanhai2018</strain>
        <tissue evidence="2">Muscle</tissue>
    </source>
</reference>
<dbReference type="PANTHER" id="PTHR16165:SF5">
    <property type="entry name" value="NXPE FAMILY MEMBER 3"/>
    <property type="match status" value="1"/>
</dbReference>
<dbReference type="AlphaFoldDB" id="A0A9Q1BIV5"/>
<gene>
    <name evidence="2" type="ORF">HOLleu_32510</name>
</gene>
<sequence>MKSFLWIFNFNAGLHMFTSTIKGPLCNFSDTQNFAPWFCAAPRDKHLNCSHLRTYHTNVNGLVKALESCLHNTVDKMLLVRSRKMVDHTIGTLQIMPATDKDHHSILNNLTRHLPYCKANGPPLIRTNGYYYADKWIPFSCKVRVFSKTEIKRCLAGKTLHFFGDSTARQFYEFLQEEIGCEDIGLPPPRITSTREFRCSIDQIILHFHFHGLPNGQNKPIPSWSNHYVASEIDNLKGGPDTIIFLSLWAHFSMTGLPFYEGRMRSIRESLHRLQTRSNGTSVFVKGVNTRDYWKKQFILVSSDWHSLKQEQKLRELFQNDTNFGYIDSWEITNVQPFPDQTHPERIIIENLVNRLMTFICIKENF</sequence>
<feature type="domain" description="NXPE C-terminal" evidence="1">
    <location>
        <begin position="136"/>
        <end position="361"/>
    </location>
</feature>
<keyword evidence="3" id="KW-1185">Reference proteome</keyword>
<organism evidence="2 3">
    <name type="scientific">Holothuria leucospilota</name>
    <name type="common">Black long sea cucumber</name>
    <name type="synonym">Mertensiothuria leucospilota</name>
    <dbReference type="NCBI Taxonomy" id="206669"/>
    <lineage>
        <taxon>Eukaryota</taxon>
        <taxon>Metazoa</taxon>
        <taxon>Echinodermata</taxon>
        <taxon>Eleutherozoa</taxon>
        <taxon>Echinozoa</taxon>
        <taxon>Holothuroidea</taxon>
        <taxon>Aspidochirotacea</taxon>
        <taxon>Aspidochirotida</taxon>
        <taxon>Holothuriidae</taxon>
        <taxon>Holothuria</taxon>
    </lineage>
</organism>
<dbReference type="InterPro" id="IPR057106">
    <property type="entry name" value="NXPE4_C"/>
</dbReference>
<evidence type="ECO:0000313" key="3">
    <source>
        <dbReference type="Proteomes" id="UP001152320"/>
    </source>
</evidence>
<evidence type="ECO:0000259" key="1">
    <source>
        <dbReference type="Pfam" id="PF24536"/>
    </source>
</evidence>
<dbReference type="EMBL" id="JAIZAY010000016">
    <property type="protein sequence ID" value="KAJ8027380.1"/>
    <property type="molecule type" value="Genomic_DNA"/>
</dbReference>
<accession>A0A9Q1BIV5</accession>
<dbReference type="Pfam" id="PF24536">
    <property type="entry name" value="NXPE4_C"/>
    <property type="match status" value="1"/>
</dbReference>
<dbReference type="OrthoDB" id="5950832at2759"/>
<dbReference type="PANTHER" id="PTHR16165">
    <property type="entry name" value="NXPE FAMILY MEMBER"/>
    <property type="match status" value="1"/>
</dbReference>
<proteinExistence type="predicted"/>
<protein>
    <submittedName>
        <fullName evidence="2">NXPE family member 3</fullName>
    </submittedName>
</protein>